<evidence type="ECO:0000256" key="1">
    <source>
        <dbReference type="SAM" id="MobiDB-lite"/>
    </source>
</evidence>
<dbReference type="EMBL" id="CM002874">
    <property type="protein sequence ID" value="KFK32487.1"/>
    <property type="molecule type" value="Genomic_DNA"/>
</dbReference>
<dbReference type="Proteomes" id="UP000029120">
    <property type="component" value="Chromosome 6"/>
</dbReference>
<evidence type="ECO:0000313" key="3">
    <source>
        <dbReference type="Proteomes" id="UP000029120"/>
    </source>
</evidence>
<evidence type="ECO:0000313" key="2">
    <source>
        <dbReference type="EMBL" id="KFK32487.1"/>
    </source>
</evidence>
<keyword evidence="3" id="KW-1185">Reference proteome</keyword>
<protein>
    <submittedName>
        <fullName evidence="2">Uncharacterized protein</fullName>
    </submittedName>
</protein>
<accession>A0A087GRI5</accession>
<gene>
    <name evidence="2" type="ordered locus">AALP_Aa6g248900</name>
</gene>
<organism evidence="2 3">
    <name type="scientific">Arabis alpina</name>
    <name type="common">Alpine rock-cress</name>
    <dbReference type="NCBI Taxonomy" id="50452"/>
    <lineage>
        <taxon>Eukaryota</taxon>
        <taxon>Viridiplantae</taxon>
        <taxon>Streptophyta</taxon>
        <taxon>Embryophyta</taxon>
        <taxon>Tracheophyta</taxon>
        <taxon>Spermatophyta</taxon>
        <taxon>Magnoliopsida</taxon>
        <taxon>eudicotyledons</taxon>
        <taxon>Gunneridae</taxon>
        <taxon>Pentapetalae</taxon>
        <taxon>rosids</taxon>
        <taxon>malvids</taxon>
        <taxon>Brassicales</taxon>
        <taxon>Brassicaceae</taxon>
        <taxon>Arabideae</taxon>
        <taxon>Arabis</taxon>
    </lineage>
</organism>
<name>A0A087GRI5_ARAAL</name>
<dbReference type="AlphaFoldDB" id="A0A087GRI5"/>
<sequence length="58" mass="6543">MTMNRSINKAEFSHPRSHSDQTSVDSDDAYTRETAEGKTTSTDQSTKEELVRTKTTPH</sequence>
<dbReference type="Gramene" id="KFK32487">
    <property type="protein sequence ID" value="KFK32487"/>
    <property type="gene ID" value="AALP_AA6G248900"/>
</dbReference>
<feature type="region of interest" description="Disordered" evidence="1">
    <location>
        <begin position="1"/>
        <end position="58"/>
    </location>
</feature>
<proteinExistence type="predicted"/>
<reference evidence="3" key="1">
    <citation type="journal article" date="2015" name="Nat. Plants">
        <title>Genome expansion of Arabis alpina linked with retrotransposition and reduced symmetric DNA methylation.</title>
        <authorList>
            <person name="Willing E.M."/>
            <person name="Rawat V."/>
            <person name="Mandakova T."/>
            <person name="Maumus F."/>
            <person name="James G.V."/>
            <person name="Nordstroem K.J."/>
            <person name="Becker C."/>
            <person name="Warthmann N."/>
            <person name="Chica C."/>
            <person name="Szarzynska B."/>
            <person name="Zytnicki M."/>
            <person name="Albani M.C."/>
            <person name="Kiefer C."/>
            <person name="Bergonzi S."/>
            <person name="Castaings L."/>
            <person name="Mateos J.L."/>
            <person name="Berns M.C."/>
            <person name="Bujdoso N."/>
            <person name="Piofczyk T."/>
            <person name="de Lorenzo L."/>
            <person name="Barrero-Sicilia C."/>
            <person name="Mateos I."/>
            <person name="Piednoel M."/>
            <person name="Hagmann J."/>
            <person name="Chen-Min-Tao R."/>
            <person name="Iglesias-Fernandez R."/>
            <person name="Schuster S.C."/>
            <person name="Alonso-Blanco C."/>
            <person name="Roudier F."/>
            <person name="Carbonero P."/>
            <person name="Paz-Ares J."/>
            <person name="Davis S.J."/>
            <person name="Pecinka A."/>
            <person name="Quesneville H."/>
            <person name="Colot V."/>
            <person name="Lysak M.A."/>
            <person name="Weigel D."/>
            <person name="Coupland G."/>
            <person name="Schneeberger K."/>
        </authorList>
    </citation>
    <scope>NUCLEOTIDE SEQUENCE [LARGE SCALE GENOMIC DNA]</scope>
    <source>
        <strain evidence="3">cv. Pajares</strain>
    </source>
</reference>